<dbReference type="GO" id="GO:0016787">
    <property type="term" value="F:hydrolase activity"/>
    <property type="evidence" value="ECO:0007669"/>
    <property type="project" value="UniProtKB-KW"/>
</dbReference>
<evidence type="ECO:0000256" key="3">
    <source>
        <dbReference type="ARBA" id="ARBA00022801"/>
    </source>
</evidence>
<dbReference type="PANTHER" id="PTHR36173">
    <property type="entry name" value="RIBONUCLEASE VAPC16-RELATED"/>
    <property type="match status" value="1"/>
</dbReference>
<keyword evidence="2" id="KW-0479">Metal-binding</keyword>
<keyword evidence="3" id="KW-0378">Hydrolase</keyword>
<feature type="domain" description="PIN" evidence="5">
    <location>
        <begin position="4"/>
        <end position="49"/>
    </location>
</feature>
<dbReference type="GO" id="GO:0004518">
    <property type="term" value="F:nuclease activity"/>
    <property type="evidence" value="ECO:0007669"/>
    <property type="project" value="UniProtKB-KW"/>
</dbReference>
<dbReference type="Proteomes" id="UP000092482">
    <property type="component" value="Chromosome"/>
</dbReference>
<accession>A0A1B1N9G6</accession>
<dbReference type="STRING" id="1758689.SGUI_0673"/>
<evidence type="ECO:0000256" key="1">
    <source>
        <dbReference type="ARBA" id="ARBA00022722"/>
    </source>
</evidence>
<dbReference type="InterPro" id="IPR052919">
    <property type="entry name" value="TA_system_RNase"/>
</dbReference>
<evidence type="ECO:0000313" key="6">
    <source>
        <dbReference type="EMBL" id="ANS78069.1"/>
    </source>
</evidence>
<evidence type="ECO:0000313" key="7">
    <source>
        <dbReference type="Proteomes" id="UP000092482"/>
    </source>
</evidence>
<dbReference type="PANTHER" id="PTHR36173:SF2">
    <property type="entry name" value="RIBONUCLEASE VAPC16"/>
    <property type="match status" value="1"/>
</dbReference>
<evidence type="ECO:0000256" key="2">
    <source>
        <dbReference type="ARBA" id="ARBA00022723"/>
    </source>
</evidence>
<dbReference type="AlphaFoldDB" id="A0A1B1N9G6"/>
<dbReference type="SUPFAM" id="SSF88723">
    <property type="entry name" value="PIN domain-like"/>
    <property type="match status" value="1"/>
</dbReference>
<evidence type="ECO:0000259" key="5">
    <source>
        <dbReference type="Pfam" id="PF01850"/>
    </source>
</evidence>
<dbReference type="Gene3D" id="3.40.50.1010">
    <property type="entry name" value="5'-nuclease"/>
    <property type="match status" value="1"/>
</dbReference>
<dbReference type="InterPro" id="IPR002716">
    <property type="entry name" value="PIN_dom"/>
</dbReference>
<protein>
    <recommendedName>
        <fullName evidence="5">PIN domain-containing protein</fullName>
    </recommendedName>
</protein>
<dbReference type="PATRIC" id="fig|1758689.4.peg.705"/>
<dbReference type="RefSeq" id="WP_083190470.1">
    <property type="nucleotide sequence ID" value="NZ_CP014989.1"/>
</dbReference>
<dbReference type="InterPro" id="IPR029060">
    <property type="entry name" value="PIN-like_dom_sf"/>
</dbReference>
<dbReference type="Pfam" id="PF01850">
    <property type="entry name" value="PIN"/>
    <property type="match status" value="1"/>
</dbReference>
<dbReference type="EMBL" id="CP014989">
    <property type="protein sequence ID" value="ANS78069.1"/>
    <property type="molecule type" value="Genomic_DNA"/>
</dbReference>
<dbReference type="GO" id="GO:0046872">
    <property type="term" value="F:metal ion binding"/>
    <property type="evidence" value="ECO:0007669"/>
    <property type="project" value="UniProtKB-KW"/>
</dbReference>
<keyword evidence="4" id="KW-0460">Magnesium</keyword>
<dbReference type="KEGG" id="serj:SGUI_0673"/>
<proteinExistence type="predicted"/>
<organism evidence="6 7">
    <name type="scientific">Serinicoccus hydrothermalis</name>
    <dbReference type="NCBI Taxonomy" id="1758689"/>
    <lineage>
        <taxon>Bacteria</taxon>
        <taxon>Bacillati</taxon>
        <taxon>Actinomycetota</taxon>
        <taxon>Actinomycetes</taxon>
        <taxon>Micrococcales</taxon>
        <taxon>Ornithinimicrobiaceae</taxon>
        <taxon>Serinicoccus</taxon>
    </lineage>
</organism>
<evidence type="ECO:0000256" key="4">
    <source>
        <dbReference type="ARBA" id="ARBA00022842"/>
    </source>
</evidence>
<keyword evidence="7" id="KW-1185">Reference proteome</keyword>
<sequence length="60" mass="6533">MRLLLDTNVVIWLLLGERRSVPQDVADTLASPSSSVIVSAASVWEIAIKRSLGKLRIDGD</sequence>
<gene>
    <name evidence="6" type="ORF">SGUI_0673</name>
</gene>
<keyword evidence="1" id="KW-0540">Nuclease</keyword>
<name>A0A1B1N9G6_9MICO</name>
<reference evidence="6 7" key="1">
    <citation type="submission" date="2016-03" db="EMBL/GenBank/DDBJ databases">
        <title>Shallow-sea hydrothermal system.</title>
        <authorList>
            <person name="Tang K."/>
        </authorList>
    </citation>
    <scope>NUCLEOTIDE SEQUENCE [LARGE SCALE GENOMIC DNA]</scope>
    <source>
        <strain evidence="6 7">JLT9</strain>
    </source>
</reference>